<name>A0A5P1ECC9_ASPOF</name>
<evidence type="ECO:0000256" key="1">
    <source>
        <dbReference type="SAM" id="MobiDB-lite"/>
    </source>
</evidence>
<sequence>MKSPLRKLRGLAHKGDSKEKKDHRHRHGQPGRLDELVQATQDMLDMRSCYDSLISAAAATANSAYEFSEALDEMGTCLLEKTALNEDEDSGRVLLMLGKVQFELQKLVDSYRAHIVQTITTPSESLLKELQTVEEMKQQCDEKRDLYKTMLASYRQKGRLKHVKGESFSSQQLQEAHEDYEEEANQFVFRLKSLKQGQSRSLLTQAARHHAAQLNFFRKGLKYLEDVEPHVKIVAEHEHIDYQFSGLEDDDTEDDGDYYSYDENEDGELSFDYGQNDRDQDSLSSSTNSMELDQVEESVTRTSTTEPAKENIERSSTEWPNFYKRGNAGSISAPIFPDKRPDPSEKIKELRPSSTRKFHTYVLPTPLDAKQSVSTGSIRPNYASRPGNKFQTPAQLWYSSPLESNKFLQNSRDVEMLNPTKFPKAHTTVLKQSNIYSSPIKMPPPLREEPPTRPHAGSDPKKIKRNAFSGPITSRHWSNPASMSPSRVQTRQPSLSPKRSPKISPPRMKSPTISELHELPRPPTGSTRQTRPTSLIGHSAPLVYREQELNKKTNVSPLVSHTASPLPTPPAAVHRSFSIPSRRMPLSPVAKFLKDPSNTDLSEDVASPPLTPISLKNIHPTSQVSESGIRATKSKETL</sequence>
<feature type="compositionally biased region" description="Basic and acidic residues" evidence="1">
    <location>
        <begin position="446"/>
        <end position="461"/>
    </location>
</feature>
<feature type="compositionally biased region" description="Polar residues" evidence="1">
    <location>
        <begin position="471"/>
        <end position="492"/>
    </location>
</feature>
<gene>
    <name evidence="3" type="ORF">A4U43_C09F14490</name>
</gene>
<feature type="region of interest" description="Disordered" evidence="1">
    <location>
        <begin position="428"/>
        <end position="533"/>
    </location>
</feature>
<evidence type="ECO:0000313" key="4">
    <source>
        <dbReference type="Proteomes" id="UP000243459"/>
    </source>
</evidence>
<dbReference type="EMBL" id="CM007389">
    <property type="protein sequence ID" value="ONK58576.1"/>
    <property type="molecule type" value="Genomic_DNA"/>
</dbReference>
<evidence type="ECO:0000259" key="2">
    <source>
        <dbReference type="Pfam" id="PF03114"/>
    </source>
</evidence>
<dbReference type="OrthoDB" id="1925034at2759"/>
<feature type="compositionally biased region" description="Acidic residues" evidence="1">
    <location>
        <begin position="247"/>
        <end position="269"/>
    </location>
</feature>
<dbReference type="AlphaFoldDB" id="A0A5P1ECC9"/>
<feature type="region of interest" description="Disordered" evidence="1">
    <location>
        <begin position="595"/>
        <end position="638"/>
    </location>
</feature>
<protein>
    <recommendedName>
        <fullName evidence="2">BAR domain-containing protein</fullName>
    </recommendedName>
</protein>
<dbReference type="InterPro" id="IPR027267">
    <property type="entry name" value="AH/BAR_dom_sf"/>
</dbReference>
<dbReference type="Gramene" id="ONK58576">
    <property type="protein sequence ID" value="ONK58576"/>
    <property type="gene ID" value="A4U43_C09F14490"/>
</dbReference>
<dbReference type="SUPFAM" id="SSF103657">
    <property type="entry name" value="BAR/IMD domain-like"/>
    <property type="match status" value="1"/>
</dbReference>
<dbReference type="Pfam" id="PF03114">
    <property type="entry name" value="BAR"/>
    <property type="match status" value="1"/>
</dbReference>
<dbReference type="CDD" id="cd07307">
    <property type="entry name" value="BAR"/>
    <property type="match status" value="1"/>
</dbReference>
<dbReference type="Gene3D" id="1.20.1270.60">
    <property type="entry name" value="Arfaptin homology (AH) domain/BAR domain"/>
    <property type="match status" value="1"/>
</dbReference>
<organism evidence="3 4">
    <name type="scientific">Asparagus officinalis</name>
    <name type="common">Garden asparagus</name>
    <dbReference type="NCBI Taxonomy" id="4686"/>
    <lineage>
        <taxon>Eukaryota</taxon>
        <taxon>Viridiplantae</taxon>
        <taxon>Streptophyta</taxon>
        <taxon>Embryophyta</taxon>
        <taxon>Tracheophyta</taxon>
        <taxon>Spermatophyta</taxon>
        <taxon>Magnoliopsida</taxon>
        <taxon>Liliopsida</taxon>
        <taxon>Asparagales</taxon>
        <taxon>Asparagaceae</taxon>
        <taxon>Asparagoideae</taxon>
        <taxon>Asparagus</taxon>
    </lineage>
</organism>
<keyword evidence="4" id="KW-1185">Reference proteome</keyword>
<dbReference type="PANTHER" id="PTHR34119:SF1">
    <property type="entry name" value="OS04G0394700 PROTEIN"/>
    <property type="match status" value="1"/>
</dbReference>
<feature type="domain" description="BAR" evidence="2">
    <location>
        <begin position="67"/>
        <end position="230"/>
    </location>
</feature>
<feature type="region of interest" description="Disordered" evidence="1">
    <location>
        <begin position="1"/>
        <end position="32"/>
    </location>
</feature>
<evidence type="ECO:0000313" key="3">
    <source>
        <dbReference type="EMBL" id="ONK58576.1"/>
    </source>
</evidence>
<proteinExistence type="predicted"/>
<dbReference type="PANTHER" id="PTHR34119">
    <property type="entry name" value="HYDROXYPROLINE-RICH GLYCOPROTEIN-LIKE"/>
    <property type="match status" value="1"/>
</dbReference>
<dbReference type="Proteomes" id="UP000243459">
    <property type="component" value="Chromosome 9"/>
</dbReference>
<dbReference type="InterPro" id="IPR037488">
    <property type="entry name" value="At2g33490-like"/>
</dbReference>
<dbReference type="GO" id="GO:0005737">
    <property type="term" value="C:cytoplasm"/>
    <property type="evidence" value="ECO:0007669"/>
    <property type="project" value="InterPro"/>
</dbReference>
<feature type="compositionally biased region" description="Polar residues" evidence="1">
    <location>
        <begin position="524"/>
        <end position="533"/>
    </location>
</feature>
<feature type="compositionally biased region" description="Polar residues" evidence="1">
    <location>
        <begin position="282"/>
        <end position="291"/>
    </location>
</feature>
<dbReference type="OMA" id="RTNIIHT"/>
<reference evidence="4" key="1">
    <citation type="journal article" date="2017" name="Nat. Commun.">
        <title>The asparagus genome sheds light on the origin and evolution of a young Y chromosome.</title>
        <authorList>
            <person name="Harkess A."/>
            <person name="Zhou J."/>
            <person name="Xu C."/>
            <person name="Bowers J.E."/>
            <person name="Van der Hulst R."/>
            <person name="Ayyampalayam S."/>
            <person name="Mercati F."/>
            <person name="Riccardi P."/>
            <person name="McKain M.R."/>
            <person name="Kakrana A."/>
            <person name="Tang H."/>
            <person name="Ray J."/>
            <person name="Groenendijk J."/>
            <person name="Arikit S."/>
            <person name="Mathioni S.M."/>
            <person name="Nakano M."/>
            <person name="Shan H."/>
            <person name="Telgmann-Rauber A."/>
            <person name="Kanno A."/>
            <person name="Yue Z."/>
            <person name="Chen H."/>
            <person name="Li W."/>
            <person name="Chen Y."/>
            <person name="Xu X."/>
            <person name="Zhang Y."/>
            <person name="Luo S."/>
            <person name="Chen H."/>
            <person name="Gao J."/>
            <person name="Mao Z."/>
            <person name="Pires J.C."/>
            <person name="Luo M."/>
            <person name="Kudrna D."/>
            <person name="Wing R.A."/>
            <person name="Meyers B.C."/>
            <person name="Yi K."/>
            <person name="Kong H."/>
            <person name="Lavrijsen P."/>
            <person name="Sunseri F."/>
            <person name="Falavigna A."/>
            <person name="Ye Y."/>
            <person name="Leebens-Mack J.H."/>
            <person name="Chen G."/>
        </authorList>
    </citation>
    <scope>NUCLEOTIDE SEQUENCE [LARGE SCALE GENOMIC DNA]</scope>
    <source>
        <strain evidence="4">cv. DH0086</strain>
    </source>
</reference>
<dbReference type="InterPro" id="IPR004148">
    <property type="entry name" value="BAR_dom"/>
</dbReference>
<feature type="compositionally biased region" description="Basic residues" evidence="1">
    <location>
        <begin position="1"/>
        <end position="12"/>
    </location>
</feature>
<feature type="region of interest" description="Disordered" evidence="1">
    <location>
        <begin position="244"/>
        <end position="315"/>
    </location>
</feature>
<accession>A0A5P1ECC9</accession>